<proteinExistence type="predicted"/>
<dbReference type="PANTHER" id="PTHR46863">
    <property type="entry name" value="OS09G0572100 PROTEIN"/>
    <property type="match status" value="1"/>
</dbReference>
<dbReference type="PANTHER" id="PTHR46863:SF1">
    <property type="entry name" value="PROTEIN KINASE SUPERFAMILY PROTEIN"/>
    <property type="match status" value="1"/>
</dbReference>
<dbReference type="Pfam" id="PF07714">
    <property type="entry name" value="PK_Tyr_Ser-Thr"/>
    <property type="match status" value="1"/>
</dbReference>
<dbReference type="EMBL" id="CAMGYJ010000010">
    <property type="protein sequence ID" value="CAI0556023.1"/>
    <property type="molecule type" value="Genomic_DNA"/>
</dbReference>
<dbReference type="GO" id="GO:0004672">
    <property type="term" value="F:protein kinase activity"/>
    <property type="evidence" value="ECO:0007669"/>
    <property type="project" value="InterPro"/>
</dbReference>
<dbReference type="Proteomes" id="UP001154282">
    <property type="component" value="Unassembled WGS sequence"/>
</dbReference>
<organism evidence="3 4">
    <name type="scientific">Linum tenue</name>
    <dbReference type="NCBI Taxonomy" id="586396"/>
    <lineage>
        <taxon>Eukaryota</taxon>
        <taxon>Viridiplantae</taxon>
        <taxon>Streptophyta</taxon>
        <taxon>Embryophyta</taxon>
        <taxon>Tracheophyta</taxon>
        <taxon>Spermatophyta</taxon>
        <taxon>Magnoliopsida</taxon>
        <taxon>eudicotyledons</taxon>
        <taxon>Gunneridae</taxon>
        <taxon>Pentapetalae</taxon>
        <taxon>rosids</taxon>
        <taxon>fabids</taxon>
        <taxon>Malpighiales</taxon>
        <taxon>Linaceae</taxon>
        <taxon>Linum</taxon>
    </lineage>
</organism>
<dbReference type="InterPro" id="IPR001245">
    <property type="entry name" value="Ser-Thr/Tyr_kinase_cat_dom"/>
</dbReference>
<feature type="domain" description="Protein kinase" evidence="2">
    <location>
        <begin position="65"/>
        <end position="407"/>
    </location>
</feature>
<comment type="caution">
    <text evidence="3">The sequence shown here is derived from an EMBL/GenBank/DDBJ whole genome shotgun (WGS) entry which is preliminary data.</text>
</comment>
<gene>
    <name evidence="3" type="ORF">LITE_LOCUS47808</name>
</gene>
<dbReference type="InterPro" id="IPR011009">
    <property type="entry name" value="Kinase-like_dom_sf"/>
</dbReference>
<dbReference type="Gene3D" id="1.10.510.10">
    <property type="entry name" value="Transferase(Phosphotransferase) domain 1"/>
    <property type="match status" value="1"/>
</dbReference>
<dbReference type="AlphaFoldDB" id="A0AAV0RIF0"/>
<feature type="compositionally biased region" description="Low complexity" evidence="1">
    <location>
        <begin position="61"/>
        <end position="73"/>
    </location>
</feature>
<feature type="region of interest" description="Disordered" evidence="1">
    <location>
        <begin position="1"/>
        <end position="73"/>
    </location>
</feature>
<name>A0AAV0RIF0_9ROSI</name>
<dbReference type="SUPFAM" id="SSF56112">
    <property type="entry name" value="Protein kinase-like (PK-like)"/>
    <property type="match status" value="1"/>
</dbReference>
<dbReference type="InterPro" id="IPR000719">
    <property type="entry name" value="Prot_kinase_dom"/>
</dbReference>
<feature type="region of interest" description="Disordered" evidence="1">
    <location>
        <begin position="85"/>
        <end position="109"/>
    </location>
</feature>
<evidence type="ECO:0000313" key="4">
    <source>
        <dbReference type="Proteomes" id="UP001154282"/>
    </source>
</evidence>
<keyword evidence="4" id="KW-1185">Reference proteome</keyword>
<evidence type="ECO:0000256" key="1">
    <source>
        <dbReference type="SAM" id="MobiDB-lite"/>
    </source>
</evidence>
<evidence type="ECO:0000313" key="3">
    <source>
        <dbReference type="EMBL" id="CAI0556023.1"/>
    </source>
</evidence>
<accession>A0AAV0RIF0</accession>
<dbReference type="PROSITE" id="PS50011">
    <property type="entry name" value="PROTEIN_KINASE_DOM"/>
    <property type="match status" value="1"/>
</dbReference>
<feature type="compositionally biased region" description="Polar residues" evidence="1">
    <location>
        <begin position="18"/>
        <end position="29"/>
    </location>
</feature>
<evidence type="ECO:0000259" key="2">
    <source>
        <dbReference type="PROSITE" id="PS50011"/>
    </source>
</evidence>
<reference evidence="3" key="1">
    <citation type="submission" date="2022-08" db="EMBL/GenBank/DDBJ databases">
        <authorList>
            <person name="Gutierrez-Valencia J."/>
        </authorList>
    </citation>
    <scope>NUCLEOTIDE SEQUENCE</scope>
</reference>
<feature type="compositionally biased region" description="Low complexity" evidence="1">
    <location>
        <begin position="85"/>
        <end position="107"/>
    </location>
</feature>
<dbReference type="GO" id="GO:0005524">
    <property type="term" value="F:ATP binding"/>
    <property type="evidence" value="ECO:0007669"/>
    <property type="project" value="InterPro"/>
</dbReference>
<protein>
    <recommendedName>
        <fullName evidence="2">Protein kinase domain-containing protein</fullName>
    </recommendedName>
</protein>
<sequence>MAEIRVEVSDSEGDQQQEDPNASVFQSRTFPRYCPRPRPTQTQYIPATPRAIAAASGATPSNSDLSSRSRASSSDTSSFFFTISSSSSSSSSSHSLSIPQSSSSSSSYRCTFRGKDAIGFRRVFPPTITREKLKQHLSVIGSIRHANVVQLIGASMSEKEPCVNLMYPFVNGATLSDCLTSRSTTTTDLYSLYLGRWQSRMDIAVGVARGLNYIHHMTGFEALLVHNRIKTSNIILLPLSGGAAVKPLICKFGLAHVAGEAADDNVGWGGGEGIEEVDEEENPYMSPEVRRGGSLATRKSDVYAFGVLLLELISGAEPVTYRYDDVDKVYVRKSIMETARAAEAGDEEMVRGWVDGRLNGLFPVEVAKEAMRLGLYCLGEDPRSRPDMGLVEGLIFDCWRRSNKPFF</sequence>